<feature type="domain" description="Secretion system C-terminal sorting" evidence="5">
    <location>
        <begin position="871"/>
        <end position="936"/>
    </location>
</feature>
<dbReference type="SUPFAM" id="SSF49785">
    <property type="entry name" value="Galactose-binding domain-like"/>
    <property type="match status" value="1"/>
</dbReference>
<keyword evidence="3" id="KW-0732">Signal</keyword>
<name>A0A4R2H5F3_9SPHI</name>
<evidence type="ECO:0000313" key="6">
    <source>
        <dbReference type="EMBL" id="GGE68105.1"/>
    </source>
</evidence>
<reference evidence="6" key="1">
    <citation type="journal article" date="2014" name="Int. J. Syst. Evol. Microbiol.">
        <title>Complete genome of a new Firmicutes species belonging to the dominant human colonic microbiota ('Ruminococcus bicirculans') reveals two chromosomes and a selective capacity to utilize plant glucans.</title>
        <authorList>
            <consortium name="NISC Comparative Sequencing Program"/>
            <person name="Wegmann U."/>
            <person name="Louis P."/>
            <person name="Goesmann A."/>
            <person name="Henrissat B."/>
            <person name="Duncan S.H."/>
            <person name="Flint H.J."/>
        </authorList>
    </citation>
    <scope>NUCLEOTIDE SEQUENCE</scope>
    <source>
        <strain evidence="6">CGMCC 1.15644</strain>
    </source>
</reference>
<organism evidence="7 8">
    <name type="scientific">Pedobacter psychrotolerans</name>
    <dbReference type="NCBI Taxonomy" id="1843235"/>
    <lineage>
        <taxon>Bacteria</taxon>
        <taxon>Pseudomonadati</taxon>
        <taxon>Bacteroidota</taxon>
        <taxon>Sphingobacteriia</taxon>
        <taxon>Sphingobacteriales</taxon>
        <taxon>Sphingobacteriaceae</taxon>
        <taxon>Pedobacter</taxon>
    </lineage>
</organism>
<evidence type="ECO:0000259" key="4">
    <source>
        <dbReference type="Pfam" id="PF00082"/>
    </source>
</evidence>
<reference evidence="9" key="2">
    <citation type="journal article" date="2019" name="Int. J. Syst. Evol. Microbiol.">
        <title>The Global Catalogue of Microorganisms (GCM) 10K type strain sequencing project: providing services to taxonomists for standard genome sequencing and annotation.</title>
        <authorList>
            <consortium name="The Broad Institute Genomics Platform"/>
            <consortium name="The Broad Institute Genome Sequencing Center for Infectious Disease"/>
            <person name="Wu L."/>
            <person name="Ma J."/>
        </authorList>
    </citation>
    <scope>NUCLEOTIDE SEQUENCE [LARGE SCALE GENOMIC DNA]</scope>
    <source>
        <strain evidence="9">CGMCC 1.15644</strain>
    </source>
</reference>
<dbReference type="AlphaFoldDB" id="A0A4R2H5F3"/>
<gene>
    <name evidence="7" type="ORF">EV200_108228</name>
    <name evidence="6" type="ORF">GCM10011413_38450</name>
</gene>
<evidence type="ECO:0000256" key="3">
    <source>
        <dbReference type="SAM" id="SignalP"/>
    </source>
</evidence>
<evidence type="ECO:0000256" key="2">
    <source>
        <dbReference type="PROSITE-ProRule" id="PRU01240"/>
    </source>
</evidence>
<dbReference type="Proteomes" id="UP000295684">
    <property type="component" value="Unassembled WGS sequence"/>
</dbReference>
<evidence type="ECO:0000313" key="7">
    <source>
        <dbReference type="EMBL" id="TCO20787.1"/>
    </source>
</evidence>
<evidence type="ECO:0000259" key="5">
    <source>
        <dbReference type="Pfam" id="PF18962"/>
    </source>
</evidence>
<dbReference type="PANTHER" id="PTHR43399">
    <property type="entry name" value="SUBTILISIN-RELATED"/>
    <property type="match status" value="1"/>
</dbReference>
<dbReference type="GO" id="GO:0004252">
    <property type="term" value="F:serine-type endopeptidase activity"/>
    <property type="evidence" value="ECO:0007669"/>
    <property type="project" value="InterPro"/>
</dbReference>
<feature type="domain" description="Peptidase S8/S53" evidence="4">
    <location>
        <begin position="240"/>
        <end position="454"/>
    </location>
</feature>
<dbReference type="InterPro" id="IPR026444">
    <property type="entry name" value="Secre_tail"/>
</dbReference>
<dbReference type="EMBL" id="BMJO01000007">
    <property type="protein sequence ID" value="GGE68105.1"/>
    <property type="molecule type" value="Genomic_DNA"/>
</dbReference>
<dbReference type="RefSeq" id="WP_132535661.1">
    <property type="nucleotide sequence ID" value="NZ_BMJO01000007.1"/>
</dbReference>
<reference evidence="7 8" key="3">
    <citation type="submission" date="2019-03" db="EMBL/GenBank/DDBJ databases">
        <title>Genomic Encyclopedia of Type Strains, Phase IV (KMG-IV): sequencing the most valuable type-strain genomes for metagenomic binning, comparative biology and taxonomic classification.</title>
        <authorList>
            <person name="Goeker M."/>
        </authorList>
    </citation>
    <scope>NUCLEOTIDE SEQUENCE [LARGE SCALE GENOMIC DNA]</scope>
    <source>
        <strain evidence="7 8">DSM 103236</strain>
    </source>
</reference>
<dbReference type="Pfam" id="PF00082">
    <property type="entry name" value="Peptidase_S8"/>
    <property type="match status" value="1"/>
</dbReference>
<feature type="signal peptide" evidence="3">
    <location>
        <begin position="1"/>
        <end position="23"/>
    </location>
</feature>
<protein>
    <submittedName>
        <fullName evidence="7">Putative secreted protein (Por secretion system target)</fullName>
    </submittedName>
</protein>
<dbReference type="PROSITE" id="PS51892">
    <property type="entry name" value="SUBTILASE"/>
    <property type="match status" value="1"/>
</dbReference>
<feature type="chain" id="PRO_5020492986" evidence="3">
    <location>
        <begin position="24"/>
        <end position="941"/>
    </location>
</feature>
<evidence type="ECO:0000313" key="9">
    <source>
        <dbReference type="Proteomes" id="UP000622648"/>
    </source>
</evidence>
<evidence type="ECO:0000256" key="1">
    <source>
        <dbReference type="ARBA" id="ARBA00011073"/>
    </source>
</evidence>
<evidence type="ECO:0000313" key="8">
    <source>
        <dbReference type="Proteomes" id="UP000295684"/>
    </source>
</evidence>
<comment type="caution">
    <text evidence="2">Lacks conserved residue(s) required for the propagation of feature annotation.</text>
</comment>
<sequence length="941" mass="102709">MRVNAVYLIICFFLCVFSLNAYAQPGGVEKKIKKFISINGNKNGFRANDVFVVRFDHQLTAKEIQNLRPRKQLTGDYFIIDQRDIAGLSKNVIYQVRANGLWKASDGLMNLINKNGKKSDSILVRLAIKNIAANQEFFKGLSVKSIDQQNAVYIINILPDDLLVLLALDDILYADIIPLAKPEVVINGIDLGLNQISNARNLFPGMDGTGINISFKEGMYDVADLDLLGKTISGAVAIGSATSHATTMATLALGNGNSFIRGLGAAPNAKLAFSSFDRLLPDLTTELNRLQIRVQNHSYGTGIDNNYGIEAAAYDQQIFETDTLIHVFSAGNSGTLTPLNGFYQGLTSRANLTGNFKQAKNLLVIGGINRENVSENLSSKGPAYDGRVKPELVALGEDGTSGSAAITSGSVALLEQFYHQKFAKAPSASLIKAVLINSADDLGTPHVDYVFGYGKLNVAQSIKTLDENRANLYQVDKGQDLEIPLTIPENVAEIKLTIAWNDPAAAVNAAQSLVNGLDLSLESPSGQIILPWVLNSASNLDAVAQPASRKIDLINNVQQISIDNPEAGNFKIHVNGGRITQGGQQRFALAYRYQLKNTFSFITPGKDVFFFANEDNYIRWENTYNTKTGKLSVSYDDGVSWKTIASDVDLTKGFYNWGAPDLFSKAIIKMEVAGNVVSSQSFVISAPRTLKVGYICKDGVVLNWNPQLGARDYTVYSIINNVLSPVLTVTDTLVKLDMGSITGKYFAVAANGNNFTGLKSYTIDYTQQGVACYIKSLFASTTSDDKIKLDLNIGTTLGIKNIIWEKQTGVNTYTTLQQTKPGNNVLDYTIFDDKPKPGIQFYRVTFETAAGNVISDLVSATFLKENEFSFYPNPVTDYLTILSGSFEDYSLSVFNILGQKVFEEKATSTNRFSLSALATGIYVGVINKNGGQVKKFKLIKR</sequence>
<dbReference type="OrthoDB" id="9792152at2"/>
<comment type="caution">
    <text evidence="7">The sequence shown here is derived from an EMBL/GenBank/DDBJ whole genome shotgun (WGS) entry which is preliminary data.</text>
</comment>
<dbReference type="PANTHER" id="PTHR43399:SF4">
    <property type="entry name" value="CELL WALL-ASSOCIATED PROTEASE"/>
    <property type="match status" value="1"/>
</dbReference>
<accession>A0A4R2H5F3</accession>
<dbReference type="Gene3D" id="3.40.50.200">
    <property type="entry name" value="Peptidase S8/S53 domain"/>
    <property type="match status" value="1"/>
</dbReference>
<dbReference type="InterPro" id="IPR008979">
    <property type="entry name" value="Galactose-bd-like_sf"/>
</dbReference>
<comment type="similarity">
    <text evidence="1 2">Belongs to the peptidase S8 family.</text>
</comment>
<dbReference type="Proteomes" id="UP000622648">
    <property type="component" value="Unassembled WGS sequence"/>
</dbReference>
<dbReference type="InterPro" id="IPR000209">
    <property type="entry name" value="Peptidase_S8/S53_dom"/>
</dbReference>
<keyword evidence="9" id="KW-1185">Reference proteome</keyword>
<dbReference type="EMBL" id="SLWO01000008">
    <property type="protein sequence ID" value="TCO20787.1"/>
    <property type="molecule type" value="Genomic_DNA"/>
</dbReference>
<dbReference type="Gene3D" id="2.60.120.380">
    <property type="match status" value="1"/>
</dbReference>
<dbReference type="GO" id="GO:0006508">
    <property type="term" value="P:proteolysis"/>
    <property type="evidence" value="ECO:0007669"/>
    <property type="project" value="InterPro"/>
</dbReference>
<dbReference type="InterPro" id="IPR051048">
    <property type="entry name" value="Peptidase_S8/S53_subtilisin"/>
</dbReference>
<dbReference type="NCBIfam" id="TIGR04183">
    <property type="entry name" value="Por_Secre_tail"/>
    <property type="match status" value="1"/>
</dbReference>
<reference evidence="6" key="4">
    <citation type="submission" date="2024-05" db="EMBL/GenBank/DDBJ databases">
        <authorList>
            <person name="Sun Q."/>
            <person name="Zhou Y."/>
        </authorList>
    </citation>
    <scope>NUCLEOTIDE SEQUENCE</scope>
    <source>
        <strain evidence="6">CGMCC 1.15644</strain>
    </source>
</reference>
<proteinExistence type="inferred from homology"/>
<dbReference type="Pfam" id="PF18962">
    <property type="entry name" value="Por_Secre_tail"/>
    <property type="match status" value="1"/>
</dbReference>
<dbReference type="InterPro" id="IPR036852">
    <property type="entry name" value="Peptidase_S8/S53_dom_sf"/>
</dbReference>
<dbReference type="SUPFAM" id="SSF52743">
    <property type="entry name" value="Subtilisin-like"/>
    <property type="match status" value="1"/>
</dbReference>